<feature type="non-terminal residue" evidence="1">
    <location>
        <position position="90"/>
    </location>
</feature>
<dbReference type="EMBL" id="PKSL01000087">
    <property type="protein sequence ID" value="POW06364.1"/>
    <property type="molecule type" value="Genomic_DNA"/>
</dbReference>
<evidence type="ECO:0000313" key="2">
    <source>
        <dbReference type="Proteomes" id="UP000239156"/>
    </source>
</evidence>
<gene>
    <name evidence="1" type="ORF">PSTT_09012</name>
</gene>
<comment type="caution">
    <text evidence="1">The sequence shown here is derived from an EMBL/GenBank/DDBJ whole genome shotgun (WGS) entry which is preliminary data.</text>
</comment>
<dbReference type="Proteomes" id="UP000239156">
    <property type="component" value="Unassembled WGS sequence"/>
</dbReference>
<feature type="non-terminal residue" evidence="1">
    <location>
        <position position="1"/>
    </location>
</feature>
<reference evidence="1" key="1">
    <citation type="submission" date="2017-12" db="EMBL/GenBank/DDBJ databases">
        <title>Gene loss provides genomic basis for host adaptation in cereal stripe rust fungi.</title>
        <authorList>
            <person name="Xia C."/>
        </authorList>
    </citation>
    <scope>NUCLEOTIDE SEQUENCE [LARGE SCALE GENOMIC DNA]</scope>
    <source>
        <strain evidence="1">93-210</strain>
    </source>
</reference>
<evidence type="ECO:0000313" key="1">
    <source>
        <dbReference type="EMBL" id="POW06364.1"/>
    </source>
</evidence>
<sequence length="90" mass="9863">ARNDELDCLGAQTVFIGRTEVAKPQQHKHPLYSPSIIEMSYSGQHTEGAWARLTRPYGKEATPIFLADLTQGGPCENGASPPNKWALNQV</sequence>
<keyword evidence="2" id="KW-1185">Reference proteome</keyword>
<proteinExistence type="predicted"/>
<dbReference type="VEuPathDB" id="FungiDB:PSTT_09012"/>
<dbReference type="AlphaFoldDB" id="A0A2S4VA31"/>
<accession>A0A2S4VA31</accession>
<protein>
    <submittedName>
        <fullName evidence="1">Uncharacterized protein</fullName>
    </submittedName>
</protein>
<name>A0A2S4VA31_9BASI</name>
<organism evidence="1 2">
    <name type="scientific">Puccinia striiformis</name>
    <dbReference type="NCBI Taxonomy" id="27350"/>
    <lineage>
        <taxon>Eukaryota</taxon>
        <taxon>Fungi</taxon>
        <taxon>Dikarya</taxon>
        <taxon>Basidiomycota</taxon>
        <taxon>Pucciniomycotina</taxon>
        <taxon>Pucciniomycetes</taxon>
        <taxon>Pucciniales</taxon>
        <taxon>Pucciniaceae</taxon>
        <taxon>Puccinia</taxon>
    </lineage>
</organism>